<accession>A0A0A3Z8Y3</accession>
<gene>
    <name evidence="1" type="ORF">NG99_04750</name>
</gene>
<name>A0A0A3Z8Y3_9GAMM</name>
<keyword evidence="2" id="KW-1185">Reference proteome</keyword>
<dbReference type="RefSeq" id="WP_034888924.1">
    <property type="nucleotide sequence ID" value="NZ_JRUQ01000018.1"/>
</dbReference>
<protein>
    <submittedName>
        <fullName evidence="1">Uncharacterized protein</fullName>
    </submittedName>
</protein>
<dbReference type="OrthoDB" id="9984386at2"/>
<comment type="caution">
    <text evidence="1">The sequence shown here is derived from an EMBL/GenBank/DDBJ whole genome shotgun (WGS) entry which is preliminary data.</text>
</comment>
<organism evidence="1 2">
    <name type="scientific">Erwinia typographi</name>
    <dbReference type="NCBI Taxonomy" id="371042"/>
    <lineage>
        <taxon>Bacteria</taxon>
        <taxon>Pseudomonadati</taxon>
        <taxon>Pseudomonadota</taxon>
        <taxon>Gammaproteobacteria</taxon>
        <taxon>Enterobacterales</taxon>
        <taxon>Erwiniaceae</taxon>
        <taxon>Erwinia</taxon>
    </lineage>
</organism>
<dbReference type="AlphaFoldDB" id="A0A0A3Z8Y3"/>
<dbReference type="Proteomes" id="UP000030351">
    <property type="component" value="Unassembled WGS sequence"/>
</dbReference>
<dbReference type="STRING" id="371042.NG99_04750"/>
<dbReference type="EMBL" id="JRUQ01000018">
    <property type="protein sequence ID" value="KGT95330.1"/>
    <property type="molecule type" value="Genomic_DNA"/>
</dbReference>
<evidence type="ECO:0000313" key="2">
    <source>
        <dbReference type="Proteomes" id="UP000030351"/>
    </source>
</evidence>
<evidence type="ECO:0000313" key="1">
    <source>
        <dbReference type="EMBL" id="KGT95330.1"/>
    </source>
</evidence>
<proteinExistence type="predicted"/>
<sequence length="160" mass="18484">MNERIVIRGLVMFGSSAWYSPLLSSIDGQRVEVIKDGQSDDHLHVFWGGCHFCMANRLDDHAYRSPLKPREKGQMERMVLKRVRQPLHYPMMDDFPTVKVALRADDVVRAIHATERRYRQLRRASKRHRDADLKAVLLNLSQAMERVSRLLGKASQNGGF</sequence>
<reference evidence="1 2" key="1">
    <citation type="submission" date="2014-10" db="EMBL/GenBank/DDBJ databases">
        <title>Genome sequence of Erwinia typographi M043b.</title>
        <authorList>
            <person name="Chan K.-G."/>
            <person name="Tan W.-S."/>
        </authorList>
    </citation>
    <scope>NUCLEOTIDE SEQUENCE [LARGE SCALE GENOMIC DNA]</scope>
    <source>
        <strain evidence="1 2">M043b</strain>
    </source>
</reference>